<dbReference type="GO" id="GO:0003677">
    <property type="term" value="F:DNA binding"/>
    <property type="evidence" value="ECO:0007669"/>
    <property type="project" value="UniProtKB-UniRule"/>
</dbReference>
<dbReference type="EMBL" id="MHCA01000044">
    <property type="protein sequence ID" value="OGY11088.1"/>
    <property type="molecule type" value="Genomic_DNA"/>
</dbReference>
<dbReference type="InterPro" id="IPR050090">
    <property type="entry name" value="Tyrosine_recombinase_XerCD"/>
</dbReference>
<dbReference type="InterPro" id="IPR013762">
    <property type="entry name" value="Integrase-like_cat_sf"/>
</dbReference>
<organism evidence="7 8">
    <name type="scientific">Candidatus Blackburnbacteria bacterium RIFCSPHIGHO2_12_FULL_41_13b</name>
    <dbReference type="NCBI Taxonomy" id="1797517"/>
    <lineage>
        <taxon>Bacteria</taxon>
        <taxon>Candidatus Blackburniibacteriota</taxon>
    </lineage>
</organism>
<keyword evidence="1" id="KW-0229">DNA integration</keyword>
<evidence type="ECO:0000313" key="7">
    <source>
        <dbReference type="EMBL" id="OGY11088.1"/>
    </source>
</evidence>
<dbReference type="Proteomes" id="UP000178272">
    <property type="component" value="Unassembled WGS sequence"/>
</dbReference>
<dbReference type="Pfam" id="PF02899">
    <property type="entry name" value="Phage_int_SAM_1"/>
    <property type="match status" value="1"/>
</dbReference>
<gene>
    <name evidence="7" type="ORF">A3F61_04380</name>
</gene>
<proteinExistence type="predicted"/>
<feature type="domain" description="Tyr recombinase" evidence="5">
    <location>
        <begin position="127"/>
        <end position="301"/>
    </location>
</feature>
<feature type="domain" description="Core-binding (CB)" evidence="6">
    <location>
        <begin position="19"/>
        <end position="106"/>
    </location>
</feature>
<evidence type="ECO:0000256" key="1">
    <source>
        <dbReference type="ARBA" id="ARBA00022908"/>
    </source>
</evidence>
<dbReference type="GO" id="GO:0015074">
    <property type="term" value="P:DNA integration"/>
    <property type="evidence" value="ECO:0007669"/>
    <property type="project" value="UniProtKB-KW"/>
</dbReference>
<reference evidence="7 8" key="1">
    <citation type="journal article" date="2016" name="Nat. Commun.">
        <title>Thousands of microbial genomes shed light on interconnected biogeochemical processes in an aquifer system.</title>
        <authorList>
            <person name="Anantharaman K."/>
            <person name="Brown C.T."/>
            <person name="Hug L.A."/>
            <person name="Sharon I."/>
            <person name="Castelle C.J."/>
            <person name="Probst A.J."/>
            <person name="Thomas B.C."/>
            <person name="Singh A."/>
            <person name="Wilkins M.J."/>
            <person name="Karaoz U."/>
            <person name="Brodie E.L."/>
            <person name="Williams K.H."/>
            <person name="Hubbard S.S."/>
            <person name="Banfield J.F."/>
        </authorList>
    </citation>
    <scope>NUCLEOTIDE SEQUENCE [LARGE SCALE GENOMIC DNA]</scope>
</reference>
<sequence length="301" mass="33954">MGLEREGKLFQTPELSRHPELNGEVNRYLTYLIIYRDRPENTIFAYRNDLSQLCKYLDLSNTPFDWNTVTGVRLDGFLCSLEEDNYAPATVARKIASVKSFFHWLKAVGRIEVDPTDVLEVPKVADSSSKLLKKDEIAVLLAAPEARGGSEAKRDSAMLQLLGATGMRVSEMLALTREDVNLTVNYVRCLTPRHEREIPFDLKTHDAIQKYLEGVHAETDTLFVNHRGERLTRGGFWLILKGYARSVGLSGVNNHTLRHSFAVHLFDDSAKVESVRYLLGHVSTITTKKHAPTQDRTLKAG</sequence>
<dbReference type="PROSITE" id="PS51900">
    <property type="entry name" value="CB"/>
    <property type="match status" value="1"/>
</dbReference>
<dbReference type="STRING" id="1797517.A3F61_04380"/>
<evidence type="ECO:0000256" key="2">
    <source>
        <dbReference type="ARBA" id="ARBA00023125"/>
    </source>
</evidence>
<dbReference type="AlphaFoldDB" id="A0A1G1V6P7"/>
<evidence type="ECO:0000256" key="4">
    <source>
        <dbReference type="PROSITE-ProRule" id="PRU01248"/>
    </source>
</evidence>
<evidence type="ECO:0000256" key="3">
    <source>
        <dbReference type="ARBA" id="ARBA00023172"/>
    </source>
</evidence>
<dbReference type="InterPro" id="IPR044068">
    <property type="entry name" value="CB"/>
</dbReference>
<evidence type="ECO:0000259" key="6">
    <source>
        <dbReference type="PROSITE" id="PS51900"/>
    </source>
</evidence>
<dbReference type="GO" id="GO:0006310">
    <property type="term" value="P:DNA recombination"/>
    <property type="evidence" value="ECO:0007669"/>
    <property type="project" value="UniProtKB-KW"/>
</dbReference>
<protein>
    <recommendedName>
        <fullName evidence="9">Tyrosine recombinase XerC</fullName>
    </recommendedName>
</protein>
<dbReference type="SUPFAM" id="SSF56349">
    <property type="entry name" value="DNA breaking-rejoining enzymes"/>
    <property type="match status" value="1"/>
</dbReference>
<dbReference type="Gene3D" id="1.10.443.10">
    <property type="entry name" value="Intergrase catalytic core"/>
    <property type="match status" value="1"/>
</dbReference>
<dbReference type="PANTHER" id="PTHR30349:SF81">
    <property type="entry name" value="TYROSINE RECOMBINASE XERC"/>
    <property type="match status" value="1"/>
</dbReference>
<dbReference type="InterPro" id="IPR011010">
    <property type="entry name" value="DNA_brk_join_enz"/>
</dbReference>
<comment type="caution">
    <text evidence="7">The sequence shown here is derived from an EMBL/GenBank/DDBJ whole genome shotgun (WGS) entry which is preliminary data.</text>
</comment>
<keyword evidence="2 4" id="KW-0238">DNA-binding</keyword>
<name>A0A1G1V6P7_9BACT</name>
<evidence type="ECO:0000313" key="8">
    <source>
        <dbReference type="Proteomes" id="UP000178272"/>
    </source>
</evidence>
<keyword evidence="3" id="KW-0233">DNA recombination</keyword>
<dbReference type="InterPro" id="IPR004107">
    <property type="entry name" value="Integrase_SAM-like_N"/>
</dbReference>
<dbReference type="PROSITE" id="PS51898">
    <property type="entry name" value="TYR_RECOMBINASE"/>
    <property type="match status" value="1"/>
</dbReference>
<evidence type="ECO:0008006" key="9">
    <source>
        <dbReference type="Google" id="ProtNLM"/>
    </source>
</evidence>
<dbReference type="Pfam" id="PF00589">
    <property type="entry name" value="Phage_integrase"/>
    <property type="match status" value="1"/>
</dbReference>
<accession>A0A1G1V6P7</accession>
<dbReference type="InterPro" id="IPR010998">
    <property type="entry name" value="Integrase_recombinase_N"/>
</dbReference>
<evidence type="ECO:0000259" key="5">
    <source>
        <dbReference type="PROSITE" id="PS51898"/>
    </source>
</evidence>
<dbReference type="InterPro" id="IPR002104">
    <property type="entry name" value="Integrase_catalytic"/>
</dbReference>
<dbReference type="Gene3D" id="1.10.150.130">
    <property type="match status" value="1"/>
</dbReference>
<dbReference type="PANTHER" id="PTHR30349">
    <property type="entry name" value="PHAGE INTEGRASE-RELATED"/>
    <property type="match status" value="1"/>
</dbReference>